<reference evidence="2 3" key="1">
    <citation type="submission" date="2015-04" db="EMBL/GenBank/DDBJ databases">
        <title>Draft genome sequence of Rathayibacter toxicus strain FH-142 (AKA 70134 or CS 32), a Western Australian isolate.</title>
        <authorList>
            <consortium name="Consortium for Microbial Forensics and Genomics (microFORGE)"/>
            <person name="Knight B.M."/>
            <person name="Roberts D.P."/>
            <person name="Lin D."/>
            <person name="Hari K."/>
            <person name="Fletcher J."/>
            <person name="Melcher U."/>
            <person name="Blagden T."/>
            <person name="Luster D.G."/>
            <person name="Sechler A.J."/>
            <person name="Schneider W.L."/>
            <person name="Winegar R.A."/>
        </authorList>
    </citation>
    <scope>NUCLEOTIDE SEQUENCE [LARGE SCALE GENOMIC DNA]</scope>
    <source>
        <strain evidence="2 3">FH142</strain>
    </source>
</reference>
<name>A0A0C5BED8_9MICO</name>
<dbReference type="KEGG" id="rtc:APU90_00270"/>
<evidence type="ECO:0000313" key="3">
    <source>
        <dbReference type="Proteomes" id="UP000052979"/>
    </source>
</evidence>
<evidence type="ECO:0000313" key="2">
    <source>
        <dbReference type="EMBL" id="KKM44531.1"/>
    </source>
</evidence>
<protein>
    <submittedName>
        <fullName evidence="2">Uncharacterized protein</fullName>
    </submittedName>
</protein>
<comment type="caution">
    <text evidence="2">The sequence shown here is derived from an EMBL/GenBank/DDBJ whole genome shotgun (WGS) entry which is preliminary data.</text>
</comment>
<dbReference type="EMBL" id="LBFI01000053">
    <property type="protein sequence ID" value="KKM44531.1"/>
    <property type="molecule type" value="Genomic_DNA"/>
</dbReference>
<dbReference type="PATRIC" id="fig|145458.7.peg.1426"/>
<organism evidence="2 3">
    <name type="scientific">Rathayibacter toxicus</name>
    <dbReference type="NCBI Taxonomy" id="145458"/>
    <lineage>
        <taxon>Bacteria</taxon>
        <taxon>Bacillati</taxon>
        <taxon>Actinomycetota</taxon>
        <taxon>Actinomycetes</taxon>
        <taxon>Micrococcales</taxon>
        <taxon>Microbacteriaceae</taxon>
        <taxon>Rathayibacter</taxon>
    </lineage>
</organism>
<dbReference type="KEGG" id="rtx:TI83_06210"/>
<feature type="region of interest" description="Disordered" evidence="1">
    <location>
        <begin position="233"/>
        <end position="285"/>
    </location>
</feature>
<feature type="compositionally biased region" description="Polar residues" evidence="1">
    <location>
        <begin position="260"/>
        <end position="275"/>
    </location>
</feature>
<gene>
    <name evidence="2" type="ORF">VT73_08230</name>
</gene>
<sequence length="377" mass="39164">MPATATRLRRTQAKTLLSGAVACLPPHEHRERILQVDAARRTCLLTTSPTVEITLEQILASDSELSVGALVTMLTPVLRAMHDAAATGVHLAPTASTIALTAQGRPVLLLETEAAATAEAALAAILRLSARCKERCPRWPIAHAESLGQLEALLYRAAPPLAVAELIRATIRGGGSREAGVAASTARHRRSHPWDNWLDYVVRVTRRRRGPIITGVVIVLGAVVASVPCTRPATGETTMASPAPGETANNNSHARDRSGAPSNTVAPAESGSSPQARAPRPELSPEEAATALIAAAAGCNTSACSSRLTTADSPLRAAGTIRLLADSAKSGTVLADTNGGSAVVVLKEVPGMTTASVLMIRTEAGWLIRDVYTGDGP</sequence>
<keyword evidence="3" id="KW-1185">Reference proteome</keyword>
<proteinExistence type="predicted"/>
<evidence type="ECO:0000256" key="1">
    <source>
        <dbReference type="SAM" id="MobiDB-lite"/>
    </source>
</evidence>
<dbReference type="Proteomes" id="UP000052979">
    <property type="component" value="Unassembled WGS sequence"/>
</dbReference>
<accession>A0A0C5BED8</accession>
<dbReference type="AlphaFoldDB" id="A0A0C5BED8"/>